<dbReference type="RefSeq" id="WP_015707746.1">
    <property type="nucleotide sequence ID" value="NC_015578.1"/>
</dbReference>
<proteinExistence type="predicted"/>
<evidence type="ECO:0000313" key="1">
    <source>
        <dbReference type="EMBL" id="AEF85364.1"/>
    </source>
</evidence>
<dbReference type="STRING" id="545694.TREPR_2463"/>
<evidence type="ECO:0000313" key="2">
    <source>
        <dbReference type="Proteomes" id="UP000009223"/>
    </source>
</evidence>
<reference evidence="1 2" key="2">
    <citation type="journal article" date="2011" name="ISME J.">
        <title>RNA-seq reveals cooperative metabolic interactions between two termite-gut spirochete species in co-culture.</title>
        <authorList>
            <person name="Rosenthal A.Z."/>
            <person name="Matson E.G."/>
            <person name="Eldar A."/>
            <person name="Leadbetter J.R."/>
        </authorList>
    </citation>
    <scope>NUCLEOTIDE SEQUENCE [LARGE SCALE GENOMIC DNA]</scope>
    <source>
        <strain evidence="2">ATCC BAA-887 / DSM 12427 / ZAS-2</strain>
    </source>
</reference>
<dbReference type="eggNOG" id="COG1861">
    <property type="taxonomic scope" value="Bacteria"/>
</dbReference>
<reference evidence="2" key="1">
    <citation type="submission" date="2009-12" db="EMBL/GenBank/DDBJ databases">
        <title>Complete sequence of Treponema primitia strain ZAS-2.</title>
        <authorList>
            <person name="Tetu S.G."/>
            <person name="Matson E."/>
            <person name="Ren Q."/>
            <person name="Seshadri R."/>
            <person name="Elbourne L."/>
            <person name="Hassan K.A."/>
            <person name="Durkin A."/>
            <person name="Radune D."/>
            <person name="Mohamoud Y."/>
            <person name="Shay R."/>
            <person name="Jin S."/>
            <person name="Zhang X."/>
            <person name="Lucey K."/>
            <person name="Ballor N.R."/>
            <person name="Ottesen E."/>
            <person name="Rosenthal R."/>
            <person name="Allen A."/>
            <person name="Leadbetter J.R."/>
            <person name="Paulsen I.T."/>
        </authorList>
    </citation>
    <scope>NUCLEOTIDE SEQUENCE [LARGE SCALE GENOMIC DNA]</scope>
    <source>
        <strain evidence="2">ATCC BAA-887 / DSM 12427 / ZAS-2</strain>
    </source>
</reference>
<sequence>MTALILQCRLDSSRLPGKALLPLGEKPMVLRVMEALKQFPCDTHILACSDDSSTALGPLAKEAGFALVPGPKNDVLRRFCIALEQCLPGSTPSSAGSFAGCSAGSFAGYSGDWVIRATADNPFVFTDAAEALYKEALERKADYAGYSGLPYGAGVEVINAQALFRSDKEASDEEDREHVCPYLYKHPELFRLHRPLAPLYWQGPEIRLTVDTPADYETAQLLYNALITEKTKKRNQGELVITEFRKTFQRVNP</sequence>
<organism evidence="1 2">
    <name type="scientific">Treponema primitia (strain ATCC BAA-887 / DSM 12427 / ZAS-2)</name>
    <dbReference type="NCBI Taxonomy" id="545694"/>
    <lineage>
        <taxon>Bacteria</taxon>
        <taxon>Pseudomonadati</taxon>
        <taxon>Spirochaetota</taxon>
        <taxon>Spirochaetia</taxon>
        <taxon>Spirochaetales</taxon>
        <taxon>Treponemataceae</taxon>
        <taxon>Treponema</taxon>
    </lineage>
</organism>
<dbReference type="HOGENOM" id="CLU_072501_0_0_12"/>
<dbReference type="SUPFAM" id="SSF53448">
    <property type="entry name" value="Nucleotide-diphospho-sugar transferases"/>
    <property type="match status" value="1"/>
</dbReference>
<dbReference type="Proteomes" id="UP000009223">
    <property type="component" value="Chromosome"/>
</dbReference>
<gene>
    <name evidence="1" type="ordered locus">TREPR_2463</name>
</gene>
<dbReference type="OrthoDB" id="9815559at2"/>
<name>F5YH41_TREPZ</name>
<keyword evidence="2" id="KW-1185">Reference proteome</keyword>
<dbReference type="InterPro" id="IPR029044">
    <property type="entry name" value="Nucleotide-diphossugar_trans"/>
</dbReference>
<protein>
    <submittedName>
        <fullName evidence="1">Spore coat polysaccharide biosynthesis protein SpsF</fullName>
    </submittedName>
</protein>
<dbReference type="EMBL" id="CP001843">
    <property type="protein sequence ID" value="AEF85364.1"/>
    <property type="molecule type" value="Genomic_DNA"/>
</dbReference>
<dbReference type="Gene3D" id="3.90.550.10">
    <property type="entry name" value="Spore Coat Polysaccharide Biosynthesis Protein SpsA, Chain A"/>
    <property type="match status" value="1"/>
</dbReference>
<dbReference type="AlphaFoldDB" id="F5YH41"/>
<accession>F5YH41</accession>
<dbReference type="KEGG" id="tpi:TREPR_2463"/>
<dbReference type="Pfam" id="PF02348">
    <property type="entry name" value="CTP_transf_3"/>
    <property type="match status" value="1"/>
</dbReference>
<dbReference type="InterPro" id="IPR003329">
    <property type="entry name" value="Cytidylyl_trans"/>
</dbReference>